<evidence type="ECO:0000313" key="1">
    <source>
        <dbReference type="EMBL" id="TFK68200.1"/>
    </source>
</evidence>
<name>A0ACD3AQW5_9AGAR</name>
<protein>
    <submittedName>
        <fullName evidence="1">Uncharacterized protein</fullName>
    </submittedName>
</protein>
<accession>A0ACD3AQW5</accession>
<dbReference type="Proteomes" id="UP000308600">
    <property type="component" value="Unassembled WGS sequence"/>
</dbReference>
<evidence type="ECO:0000313" key="2">
    <source>
        <dbReference type="Proteomes" id="UP000308600"/>
    </source>
</evidence>
<keyword evidence="2" id="KW-1185">Reference proteome</keyword>
<reference evidence="1 2" key="1">
    <citation type="journal article" date="2019" name="Nat. Ecol. Evol.">
        <title>Megaphylogeny resolves global patterns of mushroom evolution.</title>
        <authorList>
            <person name="Varga T."/>
            <person name="Krizsan K."/>
            <person name="Foldi C."/>
            <person name="Dima B."/>
            <person name="Sanchez-Garcia M."/>
            <person name="Sanchez-Ramirez S."/>
            <person name="Szollosi G.J."/>
            <person name="Szarkandi J.G."/>
            <person name="Papp V."/>
            <person name="Albert L."/>
            <person name="Andreopoulos W."/>
            <person name="Angelini C."/>
            <person name="Antonin V."/>
            <person name="Barry K.W."/>
            <person name="Bougher N.L."/>
            <person name="Buchanan P."/>
            <person name="Buyck B."/>
            <person name="Bense V."/>
            <person name="Catcheside P."/>
            <person name="Chovatia M."/>
            <person name="Cooper J."/>
            <person name="Damon W."/>
            <person name="Desjardin D."/>
            <person name="Finy P."/>
            <person name="Geml J."/>
            <person name="Haridas S."/>
            <person name="Hughes K."/>
            <person name="Justo A."/>
            <person name="Karasinski D."/>
            <person name="Kautmanova I."/>
            <person name="Kiss B."/>
            <person name="Kocsube S."/>
            <person name="Kotiranta H."/>
            <person name="LaButti K.M."/>
            <person name="Lechner B.E."/>
            <person name="Liimatainen K."/>
            <person name="Lipzen A."/>
            <person name="Lukacs Z."/>
            <person name="Mihaltcheva S."/>
            <person name="Morgado L.N."/>
            <person name="Niskanen T."/>
            <person name="Noordeloos M.E."/>
            <person name="Ohm R.A."/>
            <person name="Ortiz-Santana B."/>
            <person name="Ovrebo C."/>
            <person name="Racz N."/>
            <person name="Riley R."/>
            <person name="Savchenko A."/>
            <person name="Shiryaev A."/>
            <person name="Soop K."/>
            <person name="Spirin V."/>
            <person name="Szebenyi C."/>
            <person name="Tomsovsky M."/>
            <person name="Tulloss R.E."/>
            <person name="Uehling J."/>
            <person name="Grigoriev I.V."/>
            <person name="Vagvolgyi C."/>
            <person name="Papp T."/>
            <person name="Martin F.M."/>
            <person name="Miettinen O."/>
            <person name="Hibbett D.S."/>
            <person name="Nagy L.G."/>
        </authorList>
    </citation>
    <scope>NUCLEOTIDE SEQUENCE [LARGE SCALE GENOMIC DNA]</scope>
    <source>
        <strain evidence="1 2">NL-1719</strain>
    </source>
</reference>
<proteinExistence type="predicted"/>
<organism evidence="1 2">
    <name type="scientific">Pluteus cervinus</name>
    <dbReference type="NCBI Taxonomy" id="181527"/>
    <lineage>
        <taxon>Eukaryota</taxon>
        <taxon>Fungi</taxon>
        <taxon>Dikarya</taxon>
        <taxon>Basidiomycota</taxon>
        <taxon>Agaricomycotina</taxon>
        <taxon>Agaricomycetes</taxon>
        <taxon>Agaricomycetidae</taxon>
        <taxon>Agaricales</taxon>
        <taxon>Pluteineae</taxon>
        <taxon>Pluteaceae</taxon>
        <taxon>Pluteus</taxon>
    </lineage>
</organism>
<sequence>MSQSVLESEQQRVLPQPDASALYQVLAATLPSSPFFVSHDVHIMSNRIYPQTPSSIVPLLKSTLPLTGTGMPLSSTTPASSQPPSSQMRPPSQQSRRSDQPTSELLATYGVKVRDFAYESVLPPITPYNLHKRQIQPGLRPLKRQREEDVQDEDESLLFQESSQRSESSKRAKLQRELTEPTVDSQPPTRARGFEDLDEYNDDQAFIGSQQSTWDASQPPPHYFMSQDANPYIDTPTVTPNGSLQWLPEPNMPPNLPFLPHPGPSTPKAPSLLHHEYSRGFSTASSPLSEPPSSQPHVPPTKSSSSPLTYSKLDASPRPSHPPPVLSPVNAATSSATPRYQLRKRTAGAPSASVIPAPIKRTLRPRRKAASPTQATRSTPRGRGGRAAAPIRPHPPTTISRQSAHSRSKKSATPSTRTLRTRSAKSAEHPAENPPSRRK</sequence>
<gene>
    <name evidence="1" type="ORF">BDN72DRAFT_689464</name>
</gene>
<dbReference type="EMBL" id="ML208357">
    <property type="protein sequence ID" value="TFK68200.1"/>
    <property type="molecule type" value="Genomic_DNA"/>
</dbReference>